<feature type="region of interest" description="Disordered" evidence="8">
    <location>
        <begin position="1"/>
        <end position="24"/>
    </location>
</feature>
<keyword evidence="3" id="KW-0813">Transport</keyword>
<keyword evidence="4" id="KW-1003">Cell membrane</keyword>
<keyword evidence="6 9" id="KW-1133">Transmembrane helix</keyword>
<feature type="region of interest" description="Disordered" evidence="8">
    <location>
        <begin position="426"/>
        <end position="462"/>
    </location>
</feature>
<evidence type="ECO:0000256" key="7">
    <source>
        <dbReference type="ARBA" id="ARBA00023136"/>
    </source>
</evidence>
<dbReference type="Pfam" id="PF01594">
    <property type="entry name" value="AI-2E_transport"/>
    <property type="match status" value="1"/>
</dbReference>
<keyword evidence="5 9" id="KW-0812">Transmembrane</keyword>
<evidence type="ECO:0000256" key="2">
    <source>
        <dbReference type="ARBA" id="ARBA00009773"/>
    </source>
</evidence>
<evidence type="ECO:0000256" key="6">
    <source>
        <dbReference type="ARBA" id="ARBA00022989"/>
    </source>
</evidence>
<evidence type="ECO:0000256" key="8">
    <source>
        <dbReference type="SAM" id="MobiDB-lite"/>
    </source>
</evidence>
<feature type="compositionally biased region" description="Basic and acidic residues" evidence="8">
    <location>
        <begin position="443"/>
        <end position="462"/>
    </location>
</feature>
<feature type="transmembrane region" description="Helical" evidence="9">
    <location>
        <begin position="348"/>
        <end position="367"/>
    </location>
</feature>
<protein>
    <submittedName>
        <fullName evidence="10">AI-2E family transporter</fullName>
    </submittedName>
</protein>
<evidence type="ECO:0000256" key="3">
    <source>
        <dbReference type="ARBA" id="ARBA00022448"/>
    </source>
</evidence>
<feature type="transmembrane region" description="Helical" evidence="9">
    <location>
        <begin position="266"/>
        <end position="294"/>
    </location>
</feature>
<dbReference type="EMBL" id="QEEZ01000009">
    <property type="protein sequence ID" value="PWC01654.1"/>
    <property type="molecule type" value="Genomic_DNA"/>
</dbReference>
<feature type="transmembrane region" description="Helical" evidence="9">
    <location>
        <begin position="83"/>
        <end position="100"/>
    </location>
</feature>
<dbReference type="Proteomes" id="UP000244989">
    <property type="component" value="Unassembled WGS sequence"/>
</dbReference>
<dbReference type="PANTHER" id="PTHR21716:SF53">
    <property type="entry name" value="PERMEASE PERM-RELATED"/>
    <property type="match status" value="1"/>
</dbReference>
<dbReference type="GO" id="GO:0005886">
    <property type="term" value="C:plasma membrane"/>
    <property type="evidence" value="ECO:0007669"/>
    <property type="project" value="UniProtKB-SubCell"/>
</dbReference>
<dbReference type="PANTHER" id="PTHR21716">
    <property type="entry name" value="TRANSMEMBRANE PROTEIN"/>
    <property type="match status" value="1"/>
</dbReference>
<evidence type="ECO:0000313" key="10">
    <source>
        <dbReference type="EMBL" id="PWC01654.1"/>
    </source>
</evidence>
<dbReference type="RefSeq" id="WP_108431819.1">
    <property type="nucleotide sequence ID" value="NZ_CP026947.1"/>
</dbReference>
<comment type="caution">
    <text evidence="10">The sequence shown here is derived from an EMBL/GenBank/DDBJ whole genome shotgun (WGS) entry which is preliminary data.</text>
</comment>
<proteinExistence type="inferred from homology"/>
<dbReference type="GO" id="GO:0055085">
    <property type="term" value="P:transmembrane transport"/>
    <property type="evidence" value="ECO:0007669"/>
    <property type="project" value="TreeGrafter"/>
</dbReference>
<comment type="subcellular location">
    <subcellularLocation>
        <location evidence="1">Cell membrane</location>
        <topology evidence="1">Multi-pass membrane protein</topology>
    </subcellularLocation>
</comment>
<name>A0A2U1T6M7_9CORY</name>
<evidence type="ECO:0000256" key="5">
    <source>
        <dbReference type="ARBA" id="ARBA00022692"/>
    </source>
</evidence>
<feature type="transmembrane region" description="Helical" evidence="9">
    <location>
        <begin position="200"/>
        <end position="218"/>
    </location>
</feature>
<evidence type="ECO:0000313" key="11">
    <source>
        <dbReference type="Proteomes" id="UP000244989"/>
    </source>
</evidence>
<feature type="transmembrane region" description="Helical" evidence="9">
    <location>
        <begin position="112"/>
        <end position="134"/>
    </location>
</feature>
<dbReference type="AlphaFoldDB" id="A0A2U1T6M7"/>
<keyword evidence="7 9" id="KW-0472">Membrane</keyword>
<gene>
    <name evidence="10" type="ORF">DF222_05955</name>
</gene>
<dbReference type="InterPro" id="IPR002549">
    <property type="entry name" value="AI-2E-like"/>
</dbReference>
<comment type="similarity">
    <text evidence="2">Belongs to the autoinducer-2 exporter (AI-2E) (TC 2.A.86) family.</text>
</comment>
<feature type="transmembrane region" description="Helical" evidence="9">
    <location>
        <begin position="300"/>
        <end position="327"/>
    </location>
</feature>
<evidence type="ECO:0000256" key="1">
    <source>
        <dbReference type="ARBA" id="ARBA00004651"/>
    </source>
</evidence>
<accession>A0A2U1T6M7</accession>
<evidence type="ECO:0000256" key="4">
    <source>
        <dbReference type="ARBA" id="ARBA00022475"/>
    </source>
</evidence>
<organism evidence="10 11">
    <name type="scientific">Corynebacterium yudongzhengii</name>
    <dbReference type="NCBI Taxonomy" id="2080740"/>
    <lineage>
        <taxon>Bacteria</taxon>
        <taxon>Bacillati</taxon>
        <taxon>Actinomycetota</taxon>
        <taxon>Actinomycetes</taxon>
        <taxon>Mycobacteriales</taxon>
        <taxon>Corynebacteriaceae</taxon>
        <taxon>Corynebacterium</taxon>
    </lineage>
</organism>
<reference evidence="11" key="1">
    <citation type="submission" date="2018-04" db="EMBL/GenBank/DDBJ databases">
        <authorList>
            <person name="Liu S."/>
            <person name="Wang Z."/>
            <person name="Li J."/>
        </authorList>
    </citation>
    <scope>NUCLEOTIDE SEQUENCE [LARGE SCALE GENOMIC DNA]</scope>
    <source>
        <strain evidence="11">2189</strain>
    </source>
</reference>
<dbReference type="OrthoDB" id="9784366at2"/>
<sequence>MTDEPETPEKDQSPSGSTAVGAADSTDYDANDLALDDPEKDIVDRSVVVSTFLKKLAWWALRLFVIAAGGYVVWLLIQQFWAGLQPMILALIICTVLAPPTTWLRRIGFPDALAALVSILLFFGILGGIIALIAPDLVRQSQVLYLQAFAGVQRLILWVQGPPLELNTEGIENVLNDIASWLQDQATSIAGGVVSGISTATSWIIQLFMILVLVVFFLKDGHKFLPWVRQMFGRRMGWHATEMLTRSWTTLGGYIRAQAIVSAVDAFFIGLGLWLIGVPMAFTLAIITFVAGFIPYIGPIVAGALSVLVALVSLGFEEAILALLLAVAVQQLEGNILNPVLQSKAMKLHPVIVLISVVVGGSMLGILGAFLAVPVAAVIAVGLRYLIGMITLQAGEKTIDDMEFVTPEGRAVGQLNQQQGRTLREEWRKEGHSSAEFAQLVEEDQKKEEADSEDEKASDNKAAKKFFEQAIGKFRKR</sequence>
<dbReference type="KEGG" id="cyz:C3B44_07430"/>
<feature type="transmembrane region" description="Helical" evidence="9">
    <location>
        <begin position="56"/>
        <end position="77"/>
    </location>
</feature>
<keyword evidence="11" id="KW-1185">Reference proteome</keyword>
<evidence type="ECO:0000256" key="9">
    <source>
        <dbReference type="SAM" id="Phobius"/>
    </source>
</evidence>